<comment type="similarity">
    <text evidence="2 9">Belongs to the peptidase M18 family.</text>
</comment>
<evidence type="ECO:0000256" key="7">
    <source>
        <dbReference type="ARBA" id="ARBA00022833"/>
    </source>
</evidence>
<dbReference type="RefSeq" id="WP_041953309.1">
    <property type="nucleotide sequence ID" value="NZ_CP009761.1"/>
</dbReference>
<dbReference type="GO" id="GO:0004177">
    <property type="term" value="F:aminopeptidase activity"/>
    <property type="evidence" value="ECO:0007669"/>
    <property type="project" value="UniProtKB-KW"/>
</dbReference>
<proteinExistence type="inferred from homology"/>
<dbReference type="Gene3D" id="3.40.630.10">
    <property type="entry name" value="Zn peptidases"/>
    <property type="match status" value="1"/>
</dbReference>
<evidence type="ECO:0000256" key="9">
    <source>
        <dbReference type="RuleBase" id="RU004386"/>
    </source>
</evidence>
<dbReference type="EMBL" id="CP009761">
    <property type="protein sequence ID" value="AIZ35981.1"/>
    <property type="molecule type" value="Genomic_DNA"/>
</dbReference>
<dbReference type="GO" id="GO:0008237">
    <property type="term" value="F:metallopeptidase activity"/>
    <property type="evidence" value="ECO:0007669"/>
    <property type="project" value="UniProtKB-KW"/>
</dbReference>
<evidence type="ECO:0000256" key="8">
    <source>
        <dbReference type="ARBA" id="ARBA00023049"/>
    </source>
</evidence>
<keyword evidence="7 9" id="KW-0862">Zinc</keyword>
<dbReference type="SUPFAM" id="SSF53187">
    <property type="entry name" value="Zn-dependent exopeptidases"/>
    <property type="match status" value="1"/>
</dbReference>
<dbReference type="Proteomes" id="UP000031386">
    <property type="component" value="Chromosome"/>
</dbReference>
<dbReference type="PANTHER" id="PTHR28570">
    <property type="entry name" value="ASPARTYL AMINOPEPTIDASE"/>
    <property type="match status" value="1"/>
</dbReference>
<evidence type="ECO:0000256" key="6">
    <source>
        <dbReference type="ARBA" id="ARBA00022801"/>
    </source>
</evidence>
<keyword evidence="12" id="KW-1185">Reference proteome</keyword>
<dbReference type="AlphaFoldDB" id="A0A0B4RZX9"/>
<evidence type="ECO:0000256" key="4">
    <source>
        <dbReference type="ARBA" id="ARBA00022670"/>
    </source>
</evidence>
<organism evidence="11 12">
    <name type="scientific">Parvimonas micra</name>
    <dbReference type="NCBI Taxonomy" id="33033"/>
    <lineage>
        <taxon>Bacteria</taxon>
        <taxon>Bacillati</taxon>
        <taxon>Bacillota</taxon>
        <taxon>Tissierellia</taxon>
        <taxon>Tissierellales</taxon>
        <taxon>Peptoniphilaceae</taxon>
        <taxon>Parvimonas</taxon>
    </lineage>
</organism>
<dbReference type="STRING" id="33033.NW74_00640"/>
<evidence type="ECO:0000256" key="2">
    <source>
        <dbReference type="ARBA" id="ARBA00008290"/>
    </source>
</evidence>
<evidence type="ECO:0000256" key="10">
    <source>
        <dbReference type="RuleBase" id="RU004387"/>
    </source>
</evidence>
<reference evidence="11 12" key="1">
    <citation type="submission" date="2014-10" db="EMBL/GenBank/DDBJ databases">
        <title>Complete genome sequence of Parvimonas micra KCOM 1535 (= ChDC B708).</title>
        <authorList>
            <person name="Kook J.-K."/>
            <person name="Park S.-N."/>
            <person name="Lim Y.K."/>
            <person name="Roh H."/>
        </authorList>
    </citation>
    <scope>NUCLEOTIDE SEQUENCE [LARGE SCALE GENOMIC DNA]</scope>
    <source>
        <strain evidence="12">KCOM 1535 / ChDC B708</strain>
    </source>
</reference>
<comment type="cofactor">
    <cofactor evidence="1 10">
        <name>Zn(2+)</name>
        <dbReference type="ChEBI" id="CHEBI:29105"/>
    </cofactor>
</comment>
<dbReference type="PANTHER" id="PTHR28570:SF2">
    <property type="entry name" value="M18 FAMILY AMINOPEPTIDASE 1-RELATED"/>
    <property type="match status" value="1"/>
</dbReference>
<dbReference type="Gene3D" id="2.30.250.10">
    <property type="entry name" value="Aminopeptidase i, Domain 2"/>
    <property type="match status" value="1"/>
</dbReference>
<dbReference type="GO" id="GO:0006508">
    <property type="term" value="P:proteolysis"/>
    <property type="evidence" value="ECO:0007669"/>
    <property type="project" value="UniProtKB-KW"/>
</dbReference>
<keyword evidence="5 9" id="KW-0479">Metal-binding</keyword>
<evidence type="ECO:0000256" key="5">
    <source>
        <dbReference type="ARBA" id="ARBA00022723"/>
    </source>
</evidence>
<dbReference type="KEGG" id="pmic:NW74_00640"/>
<gene>
    <name evidence="11" type="ORF">NW74_00640</name>
</gene>
<dbReference type="OrthoDB" id="89722at2"/>
<dbReference type="NCBIfam" id="NF002600">
    <property type="entry name" value="PRK02256.1"/>
    <property type="match status" value="1"/>
</dbReference>
<evidence type="ECO:0000256" key="3">
    <source>
        <dbReference type="ARBA" id="ARBA00022438"/>
    </source>
</evidence>
<evidence type="ECO:0000313" key="12">
    <source>
        <dbReference type="Proteomes" id="UP000031386"/>
    </source>
</evidence>
<dbReference type="EC" id="3.4.11.-" evidence="10"/>
<dbReference type="SUPFAM" id="SSF101821">
    <property type="entry name" value="Aminopeptidase/glucanase lid domain"/>
    <property type="match status" value="1"/>
</dbReference>
<dbReference type="GO" id="GO:0008270">
    <property type="term" value="F:zinc ion binding"/>
    <property type="evidence" value="ECO:0007669"/>
    <property type="project" value="InterPro"/>
</dbReference>
<evidence type="ECO:0000313" key="11">
    <source>
        <dbReference type="EMBL" id="AIZ35981.1"/>
    </source>
</evidence>
<dbReference type="Pfam" id="PF02127">
    <property type="entry name" value="Peptidase_M18"/>
    <property type="match status" value="1"/>
</dbReference>
<accession>A0A0B4RZX9</accession>
<dbReference type="GO" id="GO:0005737">
    <property type="term" value="C:cytoplasm"/>
    <property type="evidence" value="ECO:0007669"/>
    <property type="project" value="UniProtKB-ARBA"/>
</dbReference>
<dbReference type="InterPro" id="IPR023358">
    <property type="entry name" value="Peptidase_M18_dom2"/>
</dbReference>
<keyword evidence="3 9" id="KW-0031">Aminopeptidase</keyword>
<dbReference type="PRINTS" id="PR00932">
    <property type="entry name" value="AMINO1PTASE"/>
</dbReference>
<keyword evidence="6 9" id="KW-0378">Hydrolase</keyword>
<keyword evidence="4 9" id="KW-0645">Protease</keyword>
<protein>
    <recommendedName>
        <fullName evidence="10">M18 family aminopeptidase</fullName>
        <ecNumber evidence="10">3.4.11.-</ecNumber>
    </recommendedName>
</protein>
<sequence>MTNKSAWLQIEDAEKDLVFSFCEDYKKFLSVAKTERLACTEIIRQAKEKGFRDLEELYKSGEKFKAGDKFYINHKNKSVALFVMGTEPLENGLNIVGAHIDSPRLDVKQNPLYEANNLSKLKTHYYGGIKLYQYATIPLAIHGVVYNSAGEKIDIHIGEDKGDPVFCVTDLLIHLSKNQLGKTAREALVGEQMNILMGSIPLKDTEKDAVKENVLKLIKEKYNFEEEDFKIAELEIVPAGEARDLGFDRSMVLSYGQDDRVCAFTTMRAIFEIENPKKTACGLFMDKEEIGSMGNTGMASYFWENTMTELVNLEGEFCQLKVNRSLKNSKVLSADVTVGFDPDFPDVCEQMNSAFIGSGISICKYTGSGGKFGSSDANAEFLAEVRKVFKEHNVVWQTSELGKVDQGGGGTIALLLAKYGAEVLDAGPATLSMHSPYEVTSKIDVYMSYKAYKAFML</sequence>
<dbReference type="InterPro" id="IPR001948">
    <property type="entry name" value="Peptidase_M18"/>
</dbReference>
<evidence type="ECO:0000256" key="1">
    <source>
        <dbReference type="ARBA" id="ARBA00001947"/>
    </source>
</evidence>
<name>A0A0B4RZX9_9FIRM</name>
<keyword evidence="8 9" id="KW-0482">Metalloprotease</keyword>